<protein>
    <submittedName>
        <fullName evidence="2">Uncharacterized protein</fullName>
    </submittedName>
</protein>
<evidence type="ECO:0000313" key="2">
    <source>
        <dbReference type="EMBL" id="GFO31401.1"/>
    </source>
</evidence>
<accession>A0AAV4CF49</accession>
<dbReference type="Proteomes" id="UP000735302">
    <property type="component" value="Unassembled WGS sequence"/>
</dbReference>
<gene>
    <name evidence="2" type="ORF">PoB_005790600</name>
</gene>
<keyword evidence="3" id="KW-1185">Reference proteome</keyword>
<comment type="caution">
    <text evidence="2">The sequence shown here is derived from an EMBL/GenBank/DDBJ whole genome shotgun (WGS) entry which is preliminary data.</text>
</comment>
<dbReference type="EMBL" id="BLXT01006392">
    <property type="protein sequence ID" value="GFO31401.1"/>
    <property type="molecule type" value="Genomic_DNA"/>
</dbReference>
<feature type="region of interest" description="Disordered" evidence="1">
    <location>
        <begin position="39"/>
        <end position="90"/>
    </location>
</feature>
<evidence type="ECO:0000256" key="1">
    <source>
        <dbReference type="SAM" id="MobiDB-lite"/>
    </source>
</evidence>
<evidence type="ECO:0000313" key="3">
    <source>
        <dbReference type="Proteomes" id="UP000735302"/>
    </source>
</evidence>
<name>A0AAV4CF49_9GAST</name>
<organism evidence="2 3">
    <name type="scientific">Plakobranchus ocellatus</name>
    <dbReference type="NCBI Taxonomy" id="259542"/>
    <lineage>
        <taxon>Eukaryota</taxon>
        <taxon>Metazoa</taxon>
        <taxon>Spiralia</taxon>
        <taxon>Lophotrochozoa</taxon>
        <taxon>Mollusca</taxon>
        <taxon>Gastropoda</taxon>
        <taxon>Heterobranchia</taxon>
        <taxon>Euthyneura</taxon>
        <taxon>Panpulmonata</taxon>
        <taxon>Sacoglossa</taxon>
        <taxon>Placobranchoidea</taxon>
        <taxon>Plakobranchidae</taxon>
        <taxon>Plakobranchus</taxon>
    </lineage>
</organism>
<sequence length="90" mass="9960">MFGRQRHQNAARLCSSVLFAISSSNVNRVSCTEQYILVSKEEESMPPPPPPPRTSGRRKAEPPKPLPKVFTRSGSESSKTPIVAPRTKKN</sequence>
<dbReference type="AlphaFoldDB" id="A0AAV4CF49"/>
<proteinExistence type="predicted"/>
<reference evidence="2 3" key="1">
    <citation type="journal article" date="2021" name="Elife">
        <title>Chloroplast acquisition without the gene transfer in kleptoplastic sea slugs, Plakobranchus ocellatus.</title>
        <authorList>
            <person name="Maeda T."/>
            <person name="Takahashi S."/>
            <person name="Yoshida T."/>
            <person name="Shimamura S."/>
            <person name="Takaki Y."/>
            <person name="Nagai Y."/>
            <person name="Toyoda A."/>
            <person name="Suzuki Y."/>
            <person name="Arimoto A."/>
            <person name="Ishii H."/>
            <person name="Satoh N."/>
            <person name="Nishiyama T."/>
            <person name="Hasebe M."/>
            <person name="Maruyama T."/>
            <person name="Minagawa J."/>
            <person name="Obokata J."/>
            <person name="Shigenobu S."/>
        </authorList>
    </citation>
    <scope>NUCLEOTIDE SEQUENCE [LARGE SCALE GENOMIC DNA]</scope>
</reference>